<dbReference type="InterPro" id="IPR005123">
    <property type="entry name" value="Oxoglu/Fe-dep_dioxygenase_dom"/>
</dbReference>
<dbReference type="SUPFAM" id="SSF51197">
    <property type="entry name" value="Clavaminate synthase-like"/>
    <property type="match status" value="1"/>
</dbReference>
<dbReference type="Gene3D" id="2.60.120.590">
    <property type="entry name" value="Alpha-ketoglutarate-dependent dioxygenase AlkB-like"/>
    <property type="match status" value="1"/>
</dbReference>
<evidence type="ECO:0000259" key="1">
    <source>
        <dbReference type="PROSITE" id="PS51471"/>
    </source>
</evidence>
<dbReference type="PROSITE" id="PS51471">
    <property type="entry name" value="FE2OG_OXY"/>
    <property type="match status" value="1"/>
</dbReference>
<sequence>MKSLFNDIPDPIFLTLPDAEVIYYPHFFNKEEADSIYAELINEIPWQQDEIRIFGKTHPQPRLTALFGNEGKPYSYSNIKMQPHPWNLLLQKIKEKVERFSNTNFTTVLLNQYRDGKDSNGWHADNEKELGTNPIIASLSFGAERTFQLKHNSDKDQKKSILLEHGSLLLMKGTTQHFWKHQIPKTAKPIAPRINLTFRIIK</sequence>
<dbReference type="Proteomes" id="UP001600109">
    <property type="component" value="Unassembled WGS sequence"/>
</dbReference>
<evidence type="ECO:0000313" key="3">
    <source>
        <dbReference type="Proteomes" id="UP001600109"/>
    </source>
</evidence>
<evidence type="ECO:0000313" key="2">
    <source>
        <dbReference type="EMBL" id="MFE3868915.1"/>
    </source>
</evidence>
<gene>
    <name evidence="2" type="ORF">ACFX5E_12660</name>
</gene>
<protein>
    <submittedName>
        <fullName evidence="2">Alpha-ketoglutarate-dependent dioxygenase AlkB family protein</fullName>
    </submittedName>
</protein>
<feature type="domain" description="Fe2OG dioxygenase" evidence="1">
    <location>
        <begin position="104"/>
        <end position="202"/>
    </location>
</feature>
<dbReference type="InterPro" id="IPR032854">
    <property type="entry name" value="ALKBH3"/>
</dbReference>
<keyword evidence="2" id="KW-0223">Dioxygenase</keyword>
<reference evidence="2 3" key="1">
    <citation type="submission" date="2024-06" db="EMBL/GenBank/DDBJ databases">
        <title>Flavobacterium spp. isolated from glacier.</title>
        <authorList>
            <person name="Han D."/>
        </authorList>
    </citation>
    <scope>NUCLEOTIDE SEQUENCE [LARGE SCALE GENOMIC DNA]</scope>
    <source>
        <strain evidence="2 3">LS2P90</strain>
    </source>
</reference>
<comment type="caution">
    <text evidence="2">The sequence shown here is derived from an EMBL/GenBank/DDBJ whole genome shotgun (WGS) entry which is preliminary data.</text>
</comment>
<dbReference type="PANTHER" id="PTHR31212">
    <property type="entry name" value="ALPHA-KETOGLUTARATE-DEPENDENT DIOXYGENASE ALKB HOMOLOG 3"/>
    <property type="match status" value="1"/>
</dbReference>
<organism evidence="2 3">
    <name type="scientific">Flavobacterium xylosi</name>
    <dbReference type="NCBI Taxonomy" id="3230415"/>
    <lineage>
        <taxon>Bacteria</taxon>
        <taxon>Pseudomonadati</taxon>
        <taxon>Bacteroidota</taxon>
        <taxon>Flavobacteriia</taxon>
        <taxon>Flavobacteriales</taxon>
        <taxon>Flavobacteriaceae</taxon>
        <taxon>Flavobacterium</taxon>
    </lineage>
</organism>
<dbReference type="EMBL" id="JBHZPZ010000015">
    <property type="protein sequence ID" value="MFE3868915.1"/>
    <property type="molecule type" value="Genomic_DNA"/>
</dbReference>
<accession>A0ABW6HY21</accession>
<name>A0ABW6HY21_9FLAO</name>
<proteinExistence type="predicted"/>
<dbReference type="GO" id="GO:0051213">
    <property type="term" value="F:dioxygenase activity"/>
    <property type="evidence" value="ECO:0007669"/>
    <property type="project" value="UniProtKB-KW"/>
</dbReference>
<dbReference type="RefSeq" id="WP_379855521.1">
    <property type="nucleotide sequence ID" value="NZ_JBHZPZ010000015.1"/>
</dbReference>
<keyword evidence="2" id="KW-0560">Oxidoreductase</keyword>
<dbReference type="PANTHER" id="PTHR31212:SF4">
    <property type="entry name" value="ALPHA-KETOGLUTARATE-DEPENDENT DIOXYGENASE ALKB HOMOLOG 3"/>
    <property type="match status" value="1"/>
</dbReference>
<dbReference type="Pfam" id="PF13532">
    <property type="entry name" value="2OG-FeII_Oxy_2"/>
    <property type="match status" value="1"/>
</dbReference>
<dbReference type="InterPro" id="IPR037151">
    <property type="entry name" value="AlkB-like_sf"/>
</dbReference>
<dbReference type="InterPro" id="IPR027450">
    <property type="entry name" value="AlkB-like"/>
</dbReference>
<keyword evidence="3" id="KW-1185">Reference proteome</keyword>